<reference evidence="4 5" key="1">
    <citation type="submission" date="2020-02" db="EMBL/GenBank/DDBJ databases">
        <title>Nitrogenibacter mangrovi gen. nov., sp. nov. isolated from mangrove sediment, a denitrifying betaproteobacterium.</title>
        <authorList>
            <person name="Liao H."/>
            <person name="Tian Y."/>
        </authorList>
    </citation>
    <scope>NUCLEOTIDE SEQUENCE [LARGE SCALE GENOMIC DNA]</scope>
    <source>
        <strain evidence="4 5">M9-3-2</strain>
    </source>
</reference>
<dbReference type="GO" id="GO:0090313">
    <property type="term" value="P:regulation of protein targeting to membrane"/>
    <property type="evidence" value="ECO:0007669"/>
    <property type="project" value="TreeGrafter"/>
</dbReference>
<feature type="coiled-coil region" evidence="1">
    <location>
        <begin position="668"/>
        <end position="703"/>
    </location>
</feature>
<evidence type="ECO:0000313" key="4">
    <source>
        <dbReference type="EMBL" id="QID16703.1"/>
    </source>
</evidence>
<dbReference type="PANTHER" id="PTHR30441">
    <property type="entry name" value="DUF748 DOMAIN-CONTAINING PROTEIN"/>
    <property type="match status" value="1"/>
</dbReference>
<feature type="domain" description="AsmA" evidence="3">
    <location>
        <begin position="6"/>
        <end position="596"/>
    </location>
</feature>
<feature type="compositionally biased region" description="Basic and acidic residues" evidence="2">
    <location>
        <begin position="402"/>
        <end position="411"/>
    </location>
</feature>
<name>A0A6C1B000_9RHOO</name>
<sequence length="710" mass="74542">MKPVLRLLAGLLALVVVVVVGLAAYFSLIFDPNDYRDRLVELVKTQTGRTLTLSGPIELSLFPWLGFSVGAAELGNAKGFSDRPFASLASAEARVKLLPLLTSTVAIDRVRITGLQLSLERRADGQTNWADLGRNAATDEVPVKGKAPGTDAGSPGAQLSVGGIDVSDAVVRWSDAKAGKDFMFSDVDVSTGRIAPGEAFDFKGGFGFSIATPAANGRLDFSGTATLDTAKAQYAVDGLRLTLAAEGAGLPEGKLSVGLLADVRSDLNAGTLSLTGLNAKTLDMLMTGQVAVTGLKNHPAYEGQLSIDGLNPRVVMKALGMTPPVTANAERLKRASFKARVSGTDKAVAFEDMAASLDDSKLTGRVAVEDFARKALRFDVSVDALDVDSYLPPATVSPGPEPDARSGEGEPAKATQPLDLRGQDVAGRLRVGTLKVSGLTLTSVDTQIKLANGRLSLAPKASLYDGRLDMDTTLTARGEREQLAVSGGLNDVRLDPLLRDLTGKPERLSGVGTVGLKLAGQGLGAEALKRTLAGTVSLKVRDGAVKGVNIAQFLREAQARLEGAAAATTQGVQQTDFSDLTATVNLGDGVARNTDLNLRSPLLRVNGEGSANLVKERIDYLVKASVVGTLTGQGGKTLDQVRGVTVPVRVGGTFAQPTYQLDVEALLAEAAKGKLDEQKAKLKERVKEEREKAKGQLKDELRKGLEGLFK</sequence>
<dbReference type="Proteomes" id="UP000501991">
    <property type="component" value="Chromosome"/>
</dbReference>
<evidence type="ECO:0000259" key="3">
    <source>
        <dbReference type="Pfam" id="PF05170"/>
    </source>
</evidence>
<evidence type="ECO:0000256" key="1">
    <source>
        <dbReference type="SAM" id="Coils"/>
    </source>
</evidence>
<gene>
    <name evidence="4" type="ORF">G3580_03095</name>
</gene>
<feature type="region of interest" description="Disordered" evidence="2">
    <location>
        <begin position="389"/>
        <end position="421"/>
    </location>
</feature>
<evidence type="ECO:0000313" key="5">
    <source>
        <dbReference type="Proteomes" id="UP000501991"/>
    </source>
</evidence>
<dbReference type="KEGG" id="azq:G3580_03095"/>
<protein>
    <submittedName>
        <fullName evidence="4">AsmA family protein</fullName>
    </submittedName>
</protein>
<dbReference type="RefSeq" id="WP_173763871.1">
    <property type="nucleotide sequence ID" value="NZ_CP048836.1"/>
</dbReference>
<dbReference type="AlphaFoldDB" id="A0A6C1B000"/>
<dbReference type="PANTHER" id="PTHR30441:SF4">
    <property type="entry name" value="PROTEIN ASMA"/>
    <property type="match status" value="1"/>
</dbReference>
<evidence type="ECO:0000256" key="2">
    <source>
        <dbReference type="SAM" id="MobiDB-lite"/>
    </source>
</evidence>
<organism evidence="4 5">
    <name type="scientific">Nitrogeniibacter mangrovi</name>
    <dbReference type="NCBI Taxonomy" id="2016596"/>
    <lineage>
        <taxon>Bacteria</taxon>
        <taxon>Pseudomonadati</taxon>
        <taxon>Pseudomonadota</taxon>
        <taxon>Betaproteobacteria</taxon>
        <taxon>Rhodocyclales</taxon>
        <taxon>Zoogloeaceae</taxon>
        <taxon>Nitrogeniibacter</taxon>
    </lineage>
</organism>
<dbReference type="EMBL" id="CP048836">
    <property type="protein sequence ID" value="QID16703.1"/>
    <property type="molecule type" value="Genomic_DNA"/>
</dbReference>
<dbReference type="InterPro" id="IPR052894">
    <property type="entry name" value="AsmA-related"/>
</dbReference>
<dbReference type="Pfam" id="PF05170">
    <property type="entry name" value="AsmA"/>
    <property type="match status" value="1"/>
</dbReference>
<dbReference type="GO" id="GO:0005886">
    <property type="term" value="C:plasma membrane"/>
    <property type="evidence" value="ECO:0007669"/>
    <property type="project" value="TreeGrafter"/>
</dbReference>
<accession>A0A6C1B000</accession>
<keyword evidence="5" id="KW-1185">Reference proteome</keyword>
<dbReference type="InterPro" id="IPR007844">
    <property type="entry name" value="AsmA"/>
</dbReference>
<feature type="region of interest" description="Disordered" evidence="2">
    <location>
        <begin position="140"/>
        <end position="159"/>
    </location>
</feature>
<keyword evidence="1" id="KW-0175">Coiled coil</keyword>
<proteinExistence type="predicted"/>